<organism evidence="2 3">
    <name type="scientific">Pilimelia anulata</name>
    <dbReference type="NCBI Taxonomy" id="53371"/>
    <lineage>
        <taxon>Bacteria</taxon>
        <taxon>Bacillati</taxon>
        <taxon>Actinomycetota</taxon>
        <taxon>Actinomycetes</taxon>
        <taxon>Micromonosporales</taxon>
        <taxon>Micromonosporaceae</taxon>
        <taxon>Pilimelia</taxon>
    </lineage>
</organism>
<evidence type="ECO:0000313" key="2">
    <source>
        <dbReference type="EMBL" id="GGK03581.1"/>
    </source>
</evidence>
<evidence type="ECO:0000259" key="1">
    <source>
        <dbReference type="Pfam" id="PF01636"/>
    </source>
</evidence>
<dbReference type="RefSeq" id="WP_189171416.1">
    <property type="nucleotide sequence ID" value="NZ_BMQB01000008.1"/>
</dbReference>
<dbReference type="PANTHER" id="PTHR21310:SF15">
    <property type="entry name" value="AMINOGLYCOSIDE PHOSPHOTRANSFERASE DOMAIN-CONTAINING PROTEIN"/>
    <property type="match status" value="1"/>
</dbReference>
<accession>A0A8J3BEU6</accession>
<dbReference type="Gene3D" id="3.90.1200.10">
    <property type="match status" value="1"/>
</dbReference>
<dbReference type="AlphaFoldDB" id="A0A8J3BEU6"/>
<gene>
    <name evidence="2" type="ORF">GCM10010123_36890</name>
</gene>
<dbReference type="InterPro" id="IPR011009">
    <property type="entry name" value="Kinase-like_dom_sf"/>
</dbReference>
<name>A0A8J3BEU6_9ACTN</name>
<dbReference type="InterPro" id="IPR002575">
    <property type="entry name" value="Aminoglycoside_PTrfase"/>
</dbReference>
<keyword evidence="3" id="KW-1185">Reference proteome</keyword>
<dbReference type="InterPro" id="IPR051678">
    <property type="entry name" value="AGP_Transferase"/>
</dbReference>
<dbReference type="EMBL" id="BMQB01000008">
    <property type="protein sequence ID" value="GGK03581.1"/>
    <property type="molecule type" value="Genomic_DNA"/>
</dbReference>
<dbReference type="Proteomes" id="UP000649739">
    <property type="component" value="Unassembled WGS sequence"/>
</dbReference>
<reference evidence="2" key="1">
    <citation type="journal article" date="2014" name="Int. J. Syst. Evol. Microbiol.">
        <title>Complete genome sequence of Corynebacterium casei LMG S-19264T (=DSM 44701T), isolated from a smear-ripened cheese.</title>
        <authorList>
            <consortium name="US DOE Joint Genome Institute (JGI-PGF)"/>
            <person name="Walter F."/>
            <person name="Albersmeier A."/>
            <person name="Kalinowski J."/>
            <person name="Ruckert C."/>
        </authorList>
    </citation>
    <scope>NUCLEOTIDE SEQUENCE</scope>
    <source>
        <strain evidence="2">JCM 3090</strain>
    </source>
</reference>
<protein>
    <recommendedName>
        <fullName evidence="1">Aminoglycoside phosphotransferase domain-containing protein</fullName>
    </recommendedName>
</protein>
<dbReference type="SUPFAM" id="SSF56112">
    <property type="entry name" value="Protein kinase-like (PK-like)"/>
    <property type="match status" value="1"/>
</dbReference>
<sequence>MPAARPRAAAVQRALDRFGLGRLTGLAPLAGGSFGQNHAVDTDRGRWVLRGPPHTDRQLPTEAHFAGLLARHGLPAPWPYHVDPRADLLGWPYALMPLLPGRTAGDPATRAATGGSAADAGPVAALLGATLAALHAVPGPHPGRWQPGRGVRPLDPVTELAWWGRPDPAAAARAPRIGYGERARRRTRHRLAAARAHDPAGTTAADLARVGELLAAAAPALAADPYAADPAGPATVVMHDFHAGNVLVDRDPGGAWRTTGVLDFMECHYGDPEADLPRQLCAYLDEDPAGGLARAFVGGYLDRRPARPGLAARFPAYLLLDRAELWGFLCQHRRRPGGATFAGWAGHYLDLAAAAVPALGR</sequence>
<evidence type="ECO:0000313" key="3">
    <source>
        <dbReference type="Proteomes" id="UP000649739"/>
    </source>
</evidence>
<reference evidence="2" key="2">
    <citation type="submission" date="2020-09" db="EMBL/GenBank/DDBJ databases">
        <authorList>
            <person name="Sun Q."/>
            <person name="Ohkuma M."/>
        </authorList>
    </citation>
    <scope>NUCLEOTIDE SEQUENCE</scope>
    <source>
        <strain evidence="2">JCM 3090</strain>
    </source>
</reference>
<dbReference type="Pfam" id="PF01636">
    <property type="entry name" value="APH"/>
    <property type="match status" value="1"/>
</dbReference>
<comment type="caution">
    <text evidence="2">The sequence shown here is derived from an EMBL/GenBank/DDBJ whole genome shotgun (WGS) entry which is preliminary data.</text>
</comment>
<dbReference type="Gene3D" id="3.30.200.20">
    <property type="entry name" value="Phosphorylase Kinase, domain 1"/>
    <property type="match status" value="1"/>
</dbReference>
<proteinExistence type="predicted"/>
<feature type="domain" description="Aminoglycoside phosphotransferase" evidence="1">
    <location>
        <begin position="27"/>
        <end position="307"/>
    </location>
</feature>
<dbReference type="PANTHER" id="PTHR21310">
    <property type="entry name" value="AMINOGLYCOSIDE PHOSPHOTRANSFERASE-RELATED-RELATED"/>
    <property type="match status" value="1"/>
</dbReference>